<evidence type="ECO:0000313" key="1">
    <source>
        <dbReference type="EMBL" id="TXD89606.1"/>
    </source>
</evidence>
<dbReference type="EMBL" id="VORO01000006">
    <property type="protein sequence ID" value="TXD89606.1"/>
    <property type="molecule type" value="Genomic_DNA"/>
</dbReference>
<dbReference type="InterPro" id="IPR024524">
    <property type="entry name" value="DUF3800"/>
</dbReference>
<dbReference type="Pfam" id="PF12686">
    <property type="entry name" value="DUF3800"/>
    <property type="match status" value="1"/>
</dbReference>
<gene>
    <name evidence="1" type="ORF">ESY86_07410</name>
</gene>
<name>A0A5C6ZIP0_9FLAO</name>
<evidence type="ECO:0000313" key="2">
    <source>
        <dbReference type="Proteomes" id="UP000321578"/>
    </source>
</evidence>
<organism evidence="1 2">
    <name type="scientific">Subsaximicrobium wynnwilliamsii</name>
    <dbReference type="NCBI Taxonomy" id="291179"/>
    <lineage>
        <taxon>Bacteria</taxon>
        <taxon>Pseudomonadati</taxon>
        <taxon>Bacteroidota</taxon>
        <taxon>Flavobacteriia</taxon>
        <taxon>Flavobacteriales</taxon>
        <taxon>Flavobacteriaceae</taxon>
        <taxon>Subsaximicrobium</taxon>
    </lineage>
</organism>
<keyword evidence="2" id="KW-1185">Reference proteome</keyword>
<protein>
    <submittedName>
        <fullName evidence="1">DUF3800 domain-containing protein</fullName>
    </submittedName>
</protein>
<dbReference type="Proteomes" id="UP000321578">
    <property type="component" value="Unassembled WGS sequence"/>
</dbReference>
<dbReference type="OrthoDB" id="9799211at2"/>
<accession>A0A5C6ZIP0</accession>
<sequence length="230" mass="27195">MKFEVYCDESSPEVLWDRTANKYLVLGSVWIPSDFREELKEAIKQIKNKHNYRNEIKWNKVSPSSFNFYKALVHYFFSTDSIRFRAIIVEADKVDMVKFHNDDSELSFYKFYYQLLHHWILDFNEYYIFIDHKINKDLNRIHNLKDVLNQANLFSSIENVQALPSHELLGIQMADFLMGAINGKMNGKITSETKKEIINEIEKRLGHAIMATPKAEEKFNIFKINLQGGW</sequence>
<comment type="caution">
    <text evidence="1">The sequence shown here is derived from an EMBL/GenBank/DDBJ whole genome shotgun (WGS) entry which is preliminary data.</text>
</comment>
<dbReference type="RefSeq" id="WP_147085964.1">
    <property type="nucleotide sequence ID" value="NZ_VORM01000012.1"/>
</dbReference>
<proteinExistence type="predicted"/>
<reference evidence="1 2" key="1">
    <citation type="submission" date="2019-08" db="EMBL/GenBank/DDBJ databases">
        <title>Genomes of Subsaximicrobium wynnwilliamsii strains.</title>
        <authorList>
            <person name="Bowman J.P."/>
        </authorList>
    </citation>
    <scope>NUCLEOTIDE SEQUENCE [LARGE SCALE GENOMIC DNA]</scope>
    <source>
        <strain evidence="1 2">2-80-2</strain>
    </source>
</reference>
<dbReference type="AlphaFoldDB" id="A0A5C6ZIP0"/>